<name>A0A0E9Q6E3_ANGAN</name>
<dbReference type="EMBL" id="GBXM01096475">
    <property type="protein sequence ID" value="JAH12102.1"/>
    <property type="molecule type" value="Transcribed_RNA"/>
</dbReference>
<reference evidence="1" key="2">
    <citation type="journal article" date="2015" name="Fish Shellfish Immunol.">
        <title>Early steps in the European eel (Anguilla anguilla)-Vibrio vulnificus interaction in the gills: Role of the RtxA13 toxin.</title>
        <authorList>
            <person name="Callol A."/>
            <person name="Pajuelo D."/>
            <person name="Ebbesson L."/>
            <person name="Teles M."/>
            <person name="MacKenzie S."/>
            <person name="Amaro C."/>
        </authorList>
    </citation>
    <scope>NUCLEOTIDE SEQUENCE</scope>
</reference>
<dbReference type="AlphaFoldDB" id="A0A0E9Q6E3"/>
<organism evidence="1">
    <name type="scientific">Anguilla anguilla</name>
    <name type="common">European freshwater eel</name>
    <name type="synonym">Muraena anguilla</name>
    <dbReference type="NCBI Taxonomy" id="7936"/>
    <lineage>
        <taxon>Eukaryota</taxon>
        <taxon>Metazoa</taxon>
        <taxon>Chordata</taxon>
        <taxon>Craniata</taxon>
        <taxon>Vertebrata</taxon>
        <taxon>Euteleostomi</taxon>
        <taxon>Actinopterygii</taxon>
        <taxon>Neopterygii</taxon>
        <taxon>Teleostei</taxon>
        <taxon>Anguilliformes</taxon>
        <taxon>Anguillidae</taxon>
        <taxon>Anguilla</taxon>
    </lineage>
</organism>
<proteinExistence type="predicted"/>
<protein>
    <submittedName>
        <fullName evidence="1">Uncharacterized protein</fullName>
    </submittedName>
</protein>
<evidence type="ECO:0000313" key="1">
    <source>
        <dbReference type="EMBL" id="JAH12102.1"/>
    </source>
</evidence>
<sequence length="20" mass="2621">MYIFIYLFIQRMRKKQCLLI</sequence>
<accession>A0A0E9Q6E3</accession>
<reference evidence="1" key="1">
    <citation type="submission" date="2014-11" db="EMBL/GenBank/DDBJ databases">
        <authorList>
            <person name="Amaro Gonzalez C."/>
        </authorList>
    </citation>
    <scope>NUCLEOTIDE SEQUENCE</scope>
</reference>